<dbReference type="SUPFAM" id="SSF88946">
    <property type="entry name" value="Sigma2 domain of RNA polymerase sigma factors"/>
    <property type="match status" value="1"/>
</dbReference>
<feature type="DNA-binding region" description="H-T-H motif" evidence="6">
    <location>
        <begin position="202"/>
        <end position="221"/>
    </location>
</feature>
<dbReference type="InterPro" id="IPR013325">
    <property type="entry name" value="RNA_pol_sigma_r2"/>
</dbReference>
<dbReference type="PANTHER" id="PTHR30385">
    <property type="entry name" value="SIGMA FACTOR F FLAGELLAR"/>
    <property type="match status" value="1"/>
</dbReference>
<keyword evidence="1 6" id="KW-0963">Cytoplasm</keyword>
<evidence type="ECO:0000256" key="1">
    <source>
        <dbReference type="ARBA" id="ARBA00022490"/>
    </source>
</evidence>
<comment type="activity regulation">
    <text evidence="6">Negatively regulated by the anti-sigma-I factor RsgI.</text>
</comment>
<protein>
    <recommendedName>
        <fullName evidence="6">RNA polymerase sigma factor SigI</fullName>
    </recommendedName>
</protein>
<dbReference type="RefSeq" id="WP_307148686.1">
    <property type="nucleotide sequence ID" value="NZ_JAUSTU010000001.1"/>
</dbReference>
<evidence type="ECO:0000256" key="2">
    <source>
        <dbReference type="ARBA" id="ARBA00023015"/>
    </source>
</evidence>
<keyword evidence="2 6" id="KW-0805">Transcription regulation</keyword>
<evidence type="ECO:0000313" key="9">
    <source>
        <dbReference type="Proteomes" id="UP001231362"/>
    </source>
</evidence>
<organism evidence="8 9">
    <name type="scientific">Anoxybacillus andreesenii</name>
    <dbReference type="NCBI Taxonomy" id="1325932"/>
    <lineage>
        <taxon>Bacteria</taxon>
        <taxon>Bacillati</taxon>
        <taxon>Bacillota</taxon>
        <taxon>Bacilli</taxon>
        <taxon>Bacillales</taxon>
        <taxon>Anoxybacillaceae</taxon>
        <taxon>Anoxybacillus</taxon>
    </lineage>
</organism>
<dbReference type="EMBL" id="JAUSTU010000001">
    <property type="protein sequence ID" value="MDQ0154070.1"/>
    <property type="molecule type" value="Genomic_DNA"/>
</dbReference>
<sequence>MLGLLFLTKKKEKSLEETVLYIQKGDLALQNELITAYKPFIAKSVSAVCKRYISEIDDEFSIGLIAFHEAIEKFEPTKGSSMLKFADVIIKRRVIDYIRSQIKHRNVSFEISEEQDDENPQSTIEAKVSIDAFQKELDVELRKHEIIQFAHVLREYGLTFEDLVKNSPKHVDARKSAMEVAQIVVQKEELKSFLLEKRKLPIKQLEELVQVSRKTIERNRKYIIAMSLILMGDYVYLRDYIKGVLET</sequence>
<dbReference type="InterPro" id="IPR014284">
    <property type="entry name" value="RNA_pol_sigma-70_dom"/>
</dbReference>
<feature type="domain" description="RNA polymerase sigma-70 region 2" evidence="7">
    <location>
        <begin position="33"/>
        <end position="101"/>
    </location>
</feature>
<evidence type="ECO:0000256" key="5">
    <source>
        <dbReference type="ARBA" id="ARBA00023163"/>
    </source>
</evidence>
<evidence type="ECO:0000256" key="4">
    <source>
        <dbReference type="ARBA" id="ARBA00023125"/>
    </source>
</evidence>
<comment type="similarity">
    <text evidence="6">Belongs to the sigma-70 factor family. SigI subfamily.</text>
</comment>
<keyword evidence="3 6" id="KW-0731">Sigma factor</keyword>
<evidence type="ECO:0000256" key="3">
    <source>
        <dbReference type="ARBA" id="ARBA00023082"/>
    </source>
</evidence>
<dbReference type="PANTHER" id="PTHR30385:SF6">
    <property type="entry name" value="RNA POLYMERASE SIGMA FACTOR SIGI"/>
    <property type="match status" value="1"/>
</dbReference>
<dbReference type="Gene3D" id="1.10.1740.10">
    <property type="match status" value="1"/>
</dbReference>
<comment type="subcellular location">
    <subcellularLocation>
        <location evidence="6">Cytoplasm</location>
    </subcellularLocation>
</comment>
<evidence type="ECO:0000259" key="7">
    <source>
        <dbReference type="Pfam" id="PF04542"/>
    </source>
</evidence>
<name>A0ABT9UZF4_9BACL</name>
<evidence type="ECO:0000313" key="8">
    <source>
        <dbReference type="EMBL" id="MDQ0154070.1"/>
    </source>
</evidence>
<keyword evidence="4 6" id="KW-0238">DNA-binding</keyword>
<gene>
    <name evidence="6" type="primary">sigI</name>
    <name evidence="8" type="ORF">J2S07_000368</name>
</gene>
<comment type="subunit">
    <text evidence="6">Interacts with RsgI.</text>
</comment>
<dbReference type="PIRSF" id="PIRSF038953">
    <property type="entry name" value="SigI"/>
    <property type="match status" value="1"/>
</dbReference>
<dbReference type="NCBIfam" id="TIGR02895">
    <property type="entry name" value="spore_sigI"/>
    <property type="match status" value="1"/>
</dbReference>
<comment type="function">
    <text evidence="6">Sigma factors are initiation factors that promote the attachment of RNA polymerase to specific initiation sites and are then released.</text>
</comment>
<keyword evidence="5 6" id="KW-0804">Transcription</keyword>
<dbReference type="HAMAP" id="MF_02064">
    <property type="entry name" value="Sigma70_SigI"/>
    <property type="match status" value="1"/>
</dbReference>
<feature type="short sequence motif" description="Polymerase core binding" evidence="6">
    <location>
        <begin position="58"/>
        <end position="71"/>
    </location>
</feature>
<dbReference type="Proteomes" id="UP001231362">
    <property type="component" value="Unassembled WGS sequence"/>
</dbReference>
<reference evidence="8 9" key="1">
    <citation type="submission" date="2023-07" db="EMBL/GenBank/DDBJ databases">
        <title>Genomic Encyclopedia of Type Strains, Phase IV (KMG-IV): sequencing the most valuable type-strain genomes for metagenomic binning, comparative biology and taxonomic classification.</title>
        <authorList>
            <person name="Goeker M."/>
        </authorList>
    </citation>
    <scope>NUCLEOTIDE SEQUENCE [LARGE SCALE GENOMIC DNA]</scope>
    <source>
        <strain evidence="8 9">DSM 23948</strain>
    </source>
</reference>
<accession>A0ABT9UZF4</accession>
<dbReference type="InterPro" id="IPR007627">
    <property type="entry name" value="RNA_pol_sigma70_r2"/>
</dbReference>
<dbReference type="InterPro" id="IPR014244">
    <property type="entry name" value="RNA_pol_sigma-I"/>
</dbReference>
<dbReference type="NCBIfam" id="TIGR02937">
    <property type="entry name" value="sigma70-ECF"/>
    <property type="match status" value="1"/>
</dbReference>
<keyword evidence="9" id="KW-1185">Reference proteome</keyword>
<dbReference type="NCBIfam" id="NF006172">
    <property type="entry name" value="PRK08311.1-3"/>
    <property type="match status" value="1"/>
</dbReference>
<comment type="caution">
    <text evidence="8">The sequence shown here is derived from an EMBL/GenBank/DDBJ whole genome shotgun (WGS) entry which is preliminary data.</text>
</comment>
<keyword evidence="6" id="KW-0346">Stress response</keyword>
<evidence type="ECO:0000256" key="6">
    <source>
        <dbReference type="HAMAP-Rule" id="MF_02064"/>
    </source>
</evidence>
<dbReference type="Pfam" id="PF04542">
    <property type="entry name" value="Sigma70_r2"/>
    <property type="match status" value="1"/>
</dbReference>
<proteinExistence type="inferred from homology"/>